<evidence type="ECO:0000256" key="1">
    <source>
        <dbReference type="SAM" id="Phobius"/>
    </source>
</evidence>
<dbReference type="RefSeq" id="WP_102996440.1">
    <property type="nucleotide sequence ID" value="NZ_CP025938.1"/>
</dbReference>
<dbReference type="OrthoDB" id="1053324at2"/>
<keyword evidence="1" id="KW-1133">Transmembrane helix</keyword>
<keyword evidence="2" id="KW-0808">Transferase</keyword>
<evidence type="ECO:0000313" key="3">
    <source>
        <dbReference type="Proteomes" id="UP000236592"/>
    </source>
</evidence>
<dbReference type="GO" id="GO:0016740">
    <property type="term" value="F:transferase activity"/>
    <property type="evidence" value="ECO:0007669"/>
    <property type="project" value="UniProtKB-KW"/>
</dbReference>
<feature type="transmembrane region" description="Helical" evidence="1">
    <location>
        <begin position="32"/>
        <end position="53"/>
    </location>
</feature>
<dbReference type="EMBL" id="CP025938">
    <property type="protein sequence ID" value="AUS06489.1"/>
    <property type="molecule type" value="Genomic_DNA"/>
</dbReference>
<gene>
    <name evidence="2" type="ORF">C1A40_14000</name>
</gene>
<reference evidence="3" key="1">
    <citation type="submission" date="2018-01" db="EMBL/GenBank/DDBJ databases">
        <title>Complete genome of Tamlana sp. UJ94.</title>
        <authorList>
            <person name="Jung J."/>
            <person name="Chung D."/>
            <person name="Bae S.S."/>
            <person name="Baek K."/>
        </authorList>
    </citation>
    <scope>NUCLEOTIDE SEQUENCE [LARGE SCALE GENOMIC DNA]</scope>
    <source>
        <strain evidence="3">UJ94</strain>
    </source>
</reference>
<dbReference type="Proteomes" id="UP000236592">
    <property type="component" value="Chromosome"/>
</dbReference>
<evidence type="ECO:0000313" key="2">
    <source>
        <dbReference type="EMBL" id="AUS06489.1"/>
    </source>
</evidence>
<name>A0A2I7SKM9_9FLAO</name>
<proteinExistence type="predicted"/>
<keyword evidence="1" id="KW-0472">Membrane</keyword>
<keyword evidence="3" id="KW-1185">Reference proteome</keyword>
<keyword evidence="1" id="KW-0812">Transmembrane</keyword>
<dbReference type="KEGG" id="taj:C1A40_14000"/>
<organism evidence="2 3">
    <name type="scientific">Pseudotamlana carrageenivorans</name>
    <dbReference type="NCBI Taxonomy" id="2069432"/>
    <lineage>
        <taxon>Bacteria</taxon>
        <taxon>Pseudomonadati</taxon>
        <taxon>Bacteroidota</taxon>
        <taxon>Flavobacteriia</taxon>
        <taxon>Flavobacteriales</taxon>
        <taxon>Flavobacteriaceae</taxon>
        <taxon>Pseudotamlana</taxon>
    </lineage>
</organism>
<dbReference type="AlphaFoldDB" id="A0A2I7SKM9"/>
<sequence length="277" mass="31062">MPRSINEIHDKILADIANNAFLTDLNSTSAVAIFRLIAYIVAVSIHMLELMFYQHKSEVSELLYNQKSGRLPWYRYMALKFQYGFDLLPDSDEFDNTGATTTEIESSKIIKYAAVNEGDQQGVIVVKIAGESNGVLAPITAQEQTSVEAYFEEIKYAGSRINIINFLPDQLYLTIQIFRDPLVLDSNGNSILNGGRPVETAINEFMKELPFDGELILQSLVDKLQVIEGVKIVNLLEVKSSWIENGSYGTPSLITVKRIPESGYFEIVNFSNITYVV</sequence>
<accession>A0A2I7SKM9</accession>
<protein>
    <submittedName>
        <fullName evidence="2">Nucleotidyltransferase</fullName>
    </submittedName>
</protein>